<dbReference type="EMBL" id="UINC01066703">
    <property type="protein sequence ID" value="SVB97679.1"/>
    <property type="molecule type" value="Genomic_DNA"/>
</dbReference>
<keyword evidence="1" id="KW-0808">Transferase</keyword>
<dbReference type="NCBIfam" id="TIGR00125">
    <property type="entry name" value="cyt_tran_rel"/>
    <property type="match status" value="1"/>
</dbReference>
<evidence type="ECO:0000259" key="3">
    <source>
        <dbReference type="Pfam" id="PF01467"/>
    </source>
</evidence>
<organism evidence="4">
    <name type="scientific">marine metagenome</name>
    <dbReference type="NCBI Taxonomy" id="408172"/>
    <lineage>
        <taxon>unclassified sequences</taxon>
        <taxon>metagenomes</taxon>
        <taxon>ecological metagenomes</taxon>
    </lineage>
</organism>
<name>A0A382IEG8_9ZZZZ</name>
<dbReference type="InterPro" id="IPR050385">
    <property type="entry name" value="Archaeal_FAD_synthase"/>
</dbReference>
<keyword evidence="2" id="KW-0548">Nucleotidyltransferase</keyword>
<evidence type="ECO:0000256" key="2">
    <source>
        <dbReference type="ARBA" id="ARBA00022695"/>
    </source>
</evidence>
<dbReference type="PANTHER" id="PTHR43793">
    <property type="entry name" value="FAD SYNTHASE"/>
    <property type="match status" value="1"/>
</dbReference>
<dbReference type="SUPFAM" id="SSF52374">
    <property type="entry name" value="Nucleotidylyl transferase"/>
    <property type="match status" value="1"/>
</dbReference>
<sequence>MKKGITFGAFDLFHAGHVMMLEEAKTVCDYLIVCIQSDPSLDRKEKNKPVQSIVEREIQVSGCRYTNEVIIYDTEAELLEILNTVDWDVRILGEEYKDKDFTGREQTLNKCHFNKRPHNFSSSELRKRVAKEQFKKD</sequence>
<gene>
    <name evidence="4" type="ORF">METZ01_LOCUS250533</name>
</gene>
<evidence type="ECO:0000313" key="4">
    <source>
        <dbReference type="EMBL" id="SVB97679.1"/>
    </source>
</evidence>
<dbReference type="Gene3D" id="3.40.50.620">
    <property type="entry name" value="HUPs"/>
    <property type="match status" value="1"/>
</dbReference>
<feature type="domain" description="Cytidyltransferase-like" evidence="3">
    <location>
        <begin position="5"/>
        <end position="112"/>
    </location>
</feature>
<dbReference type="PANTHER" id="PTHR43793:SF1">
    <property type="entry name" value="FAD SYNTHASE"/>
    <property type="match status" value="1"/>
</dbReference>
<dbReference type="InterPro" id="IPR014729">
    <property type="entry name" value="Rossmann-like_a/b/a_fold"/>
</dbReference>
<dbReference type="GO" id="GO:0016779">
    <property type="term" value="F:nucleotidyltransferase activity"/>
    <property type="evidence" value="ECO:0007669"/>
    <property type="project" value="UniProtKB-KW"/>
</dbReference>
<evidence type="ECO:0000256" key="1">
    <source>
        <dbReference type="ARBA" id="ARBA00022679"/>
    </source>
</evidence>
<protein>
    <recommendedName>
        <fullName evidence="3">Cytidyltransferase-like domain-containing protein</fullName>
    </recommendedName>
</protein>
<dbReference type="AlphaFoldDB" id="A0A382IEG8"/>
<proteinExistence type="predicted"/>
<dbReference type="Pfam" id="PF01467">
    <property type="entry name" value="CTP_transf_like"/>
    <property type="match status" value="1"/>
</dbReference>
<accession>A0A382IEG8</accession>
<dbReference type="InterPro" id="IPR004821">
    <property type="entry name" value="Cyt_trans-like"/>
</dbReference>
<reference evidence="4" key="1">
    <citation type="submission" date="2018-05" db="EMBL/GenBank/DDBJ databases">
        <authorList>
            <person name="Lanie J.A."/>
            <person name="Ng W.-L."/>
            <person name="Kazmierczak K.M."/>
            <person name="Andrzejewski T.M."/>
            <person name="Davidsen T.M."/>
            <person name="Wayne K.J."/>
            <person name="Tettelin H."/>
            <person name="Glass J.I."/>
            <person name="Rusch D."/>
            <person name="Podicherti R."/>
            <person name="Tsui H.-C.T."/>
            <person name="Winkler M.E."/>
        </authorList>
    </citation>
    <scope>NUCLEOTIDE SEQUENCE</scope>
</reference>